<dbReference type="Gene3D" id="3.30.50.10">
    <property type="entry name" value="Erythroid Transcription Factor GATA-1, subunit A"/>
    <property type="match status" value="1"/>
</dbReference>
<dbReference type="InterPro" id="IPR035500">
    <property type="entry name" value="NHR-like_dom_sf"/>
</dbReference>
<keyword evidence="9 11" id="KW-0675">Receptor</keyword>
<comment type="subcellular location">
    <subcellularLocation>
        <location evidence="1 11">Nucleus</location>
    </subcellularLocation>
</comment>
<feature type="domain" description="NR LBD" evidence="14">
    <location>
        <begin position="282"/>
        <end position="511"/>
    </location>
</feature>
<dbReference type="SUPFAM" id="SSF48508">
    <property type="entry name" value="Nuclear receptor ligand-binding domain"/>
    <property type="match status" value="1"/>
</dbReference>
<dbReference type="EMBL" id="BTSY01000006">
    <property type="protein sequence ID" value="GMT33754.1"/>
    <property type="molecule type" value="Genomic_DNA"/>
</dbReference>
<evidence type="ECO:0000256" key="12">
    <source>
        <dbReference type="SAM" id="MobiDB-lite"/>
    </source>
</evidence>
<keyword evidence="3 11" id="KW-0479">Metal-binding</keyword>
<keyword evidence="16" id="KW-1185">Reference proteome</keyword>
<evidence type="ECO:0000313" key="15">
    <source>
        <dbReference type="EMBL" id="GMT33754.1"/>
    </source>
</evidence>
<evidence type="ECO:0000256" key="11">
    <source>
        <dbReference type="RuleBase" id="RU004334"/>
    </source>
</evidence>
<dbReference type="InterPro" id="IPR000536">
    <property type="entry name" value="Nucl_hrmn_rcpt_lig-bd"/>
</dbReference>
<keyword evidence="8 11" id="KW-0804">Transcription</keyword>
<evidence type="ECO:0000313" key="16">
    <source>
        <dbReference type="Proteomes" id="UP001432322"/>
    </source>
</evidence>
<keyword evidence="5 11" id="KW-0862">Zinc</keyword>
<feature type="domain" description="Nuclear receptor" evidence="13">
    <location>
        <begin position="103"/>
        <end position="180"/>
    </location>
</feature>
<dbReference type="CDD" id="cd06960">
    <property type="entry name" value="NR_DBD_HNF4A"/>
    <property type="match status" value="1"/>
</dbReference>
<dbReference type="FunFam" id="1.10.565.10:FF:000081">
    <property type="entry name" value="Nuclear receptor"/>
    <property type="match status" value="1"/>
</dbReference>
<evidence type="ECO:0000256" key="6">
    <source>
        <dbReference type="ARBA" id="ARBA00023015"/>
    </source>
</evidence>
<dbReference type="Gene3D" id="1.10.565.10">
    <property type="entry name" value="Retinoid X Receptor"/>
    <property type="match status" value="1"/>
</dbReference>
<dbReference type="SMART" id="SM00430">
    <property type="entry name" value="HOLI"/>
    <property type="match status" value="1"/>
</dbReference>
<dbReference type="Pfam" id="PF00104">
    <property type="entry name" value="Hormone_recep"/>
    <property type="match status" value="1"/>
</dbReference>
<keyword evidence="7 11" id="KW-0238">DNA-binding</keyword>
<dbReference type="GO" id="GO:0005634">
    <property type="term" value="C:nucleus"/>
    <property type="evidence" value="ECO:0007669"/>
    <property type="project" value="UniProtKB-SubCell"/>
</dbReference>
<keyword evidence="6 11" id="KW-0805">Transcription regulation</keyword>
<dbReference type="InterPro" id="IPR049636">
    <property type="entry name" value="HNF4-like_DBD"/>
</dbReference>
<comment type="caution">
    <text evidence="15">The sequence shown here is derived from an EMBL/GenBank/DDBJ whole genome shotgun (WGS) entry which is preliminary data.</text>
</comment>
<dbReference type="SUPFAM" id="SSF57716">
    <property type="entry name" value="Glucocorticoid receptor-like (DNA-binding domain)"/>
    <property type="match status" value="1"/>
</dbReference>
<evidence type="ECO:0000256" key="8">
    <source>
        <dbReference type="ARBA" id="ARBA00023163"/>
    </source>
</evidence>
<evidence type="ECO:0008006" key="17">
    <source>
        <dbReference type="Google" id="ProtNLM"/>
    </source>
</evidence>
<dbReference type="Pfam" id="PF00105">
    <property type="entry name" value="zf-C4"/>
    <property type="match status" value="1"/>
</dbReference>
<dbReference type="SMART" id="SM00399">
    <property type="entry name" value="ZnF_C4"/>
    <property type="match status" value="1"/>
</dbReference>
<reference evidence="15" key="1">
    <citation type="submission" date="2023-10" db="EMBL/GenBank/DDBJ databases">
        <title>Genome assembly of Pristionchus species.</title>
        <authorList>
            <person name="Yoshida K."/>
            <person name="Sommer R.J."/>
        </authorList>
    </citation>
    <scope>NUCLEOTIDE SEQUENCE</scope>
    <source>
        <strain evidence="15">RS5133</strain>
    </source>
</reference>
<evidence type="ECO:0000256" key="7">
    <source>
        <dbReference type="ARBA" id="ARBA00023125"/>
    </source>
</evidence>
<evidence type="ECO:0000256" key="5">
    <source>
        <dbReference type="ARBA" id="ARBA00022833"/>
    </source>
</evidence>
<dbReference type="InterPro" id="IPR001628">
    <property type="entry name" value="Znf_hrmn_rcpt"/>
</dbReference>
<keyword evidence="4 11" id="KW-0863">Zinc-finger</keyword>
<dbReference type="PROSITE" id="PS51030">
    <property type="entry name" value="NUCLEAR_REC_DBD_2"/>
    <property type="match status" value="1"/>
</dbReference>
<dbReference type="PROSITE" id="PS00031">
    <property type="entry name" value="NUCLEAR_REC_DBD_1"/>
    <property type="match status" value="1"/>
</dbReference>
<dbReference type="PANTHER" id="PTHR24083">
    <property type="entry name" value="NUCLEAR HORMONE RECEPTOR"/>
    <property type="match status" value="1"/>
</dbReference>
<evidence type="ECO:0000256" key="4">
    <source>
        <dbReference type="ARBA" id="ARBA00022771"/>
    </source>
</evidence>
<proteinExistence type="inferred from homology"/>
<evidence type="ECO:0000256" key="1">
    <source>
        <dbReference type="ARBA" id="ARBA00004123"/>
    </source>
</evidence>
<evidence type="ECO:0000256" key="9">
    <source>
        <dbReference type="ARBA" id="ARBA00023170"/>
    </source>
</evidence>
<dbReference type="InterPro" id="IPR050274">
    <property type="entry name" value="Nuclear_hormone_rcpt_NR2"/>
</dbReference>
<dbReference type="FunFam" id="3.30.50.10:FF:000030">
    <property type="entry name" value="Nuclear Hormone Receptor family"/>
    <property type="match status" value="1"/>
</dbReference>
<organism evidence="15 16">
    <name type="scientific">Pristionchus fissidentatus</name>
    <dbReference type="NCBI Taxonomy" id="1538716"/>
    <lineage>
        <taxon>Eukaryota</taxon>
        <taxon>Metazoa</taxon>
        <taxon>Ecdysozoa</taxon>
        <taxon>Nematoda</taxon>
        <taxon>Chromadorea</taxon>
        <taxon>Rhabditida</taxon>
        <taxon>Rhabditina</taxon>
        <taxon>Diplogasteromorpha</taxon>
        <taxon>Diplogasteroidea</taxon>
        <taxon>Neodiplogasteridae</taxon>
        <taxon>Pristionchus</taxon>
    </lineage>
</organism>
<protein>
    <recommendedName>
        <fullName evidence="17">Nuclear receptor</fullName>
    </recommendedName>
</protein>
<dbReference type="AlphaFoldDB" id="A0AAV5WNP7"/>
<gene>
    <name evidence="15" type="ORF">PFISCL1PPCAC_25051</name>
</gene>
<dbReference type="Proteomes" id="UP001432322">
    <property type="component" value="Unassembled WGS sequence"/>
</dbReference>
<evidence type="ECO:0000256" key="3">
    <source>
        <dbReference type="ARBA" id="ARBA00022723"/>
    </source>
</evidence>
<feature type="region of interest" description="Disordered" evidence="12">
    <location>
        <begin position="50"/>
        <end position="69"/>
    </location>
</feature>
<dbReference type="GO" id="GO:0000978">
    <property type="term" value="F:RNA polymerase II cis-regulatory region sequence-specific DNA binding"/>
    <property type="evidence" value="ECO:0007669"/>
    <property type="project" value="InterPro"/>
</dbReference>
<evidence type="ECO:0000259" key="13">
    <source>
        <dbReference type="PROSITE" id="PS51030"/>
    </source>
</evidence>
<evidence type="ECO:0000259" key="14">
    <source>
        <dbReference type="PROSITE" id="PS51843"/>
    </source>
</evidence>
<dbReference type="InterPro" id="IPR013088">
    <property type="entry name" value="Znf_NHR/GATA"/>
</dbReference>
<dbReference type="GO" id="GO:0008270">
    <property type="term" value="F:zinc ion binding"/>
    <property type="evidence" value="ECO:0007669"/>
    <property type="project" value="UniProtKB-KW"/>
</dbReference>
<dbReference type="GO" id="GO:0003700">
    <property type="term" value="F:DNA-binding transcription factor activity"/>
    <property type="evidence" value="ECO:0007669"/>
    <property type="project" value="InterPro"/>
</dbReference>
<dbReference type="PROSITE" id="PS51843">
    <property type="entry name" value="NR_LBD"/>
    <property type="match status" value="1"/>
</dbReference>
<evidence type="ECO:0000256" key="2">
    <source>
        <dbReference type="ARBA" id="ARBA00005993"/>
    </source>
</evidence>
<keyword evidence="10 11" id="KW-0539">Nucleus</keyword>
<dbReference type="PRINTS" id="PR00047">
    <property type="entry name" value="STROIDFINGER"/>
</dbReference>
<name>A0AAV5WNP7_9BILA</name>
<sequence length="512" mass="58623">CASAWTTTQSSHCVAITRSAPQLCTGKAHLHPILLLQKLHLHTEKTQSSSTFFDDSSSSASTSSPQSTALVPVVPKQEDADHCEHWKTLFPPGPKDIPKNVCPEKCDVCGDTSTGYHYEVASCNGCKTFFRRAVLGQRKFICKKGGECKKSMSKEVRVKCRSCRFERCVEAGMNPLAILSETNPGNNSIVREILSKRKMLPDSIENRPSTSREPFKLFVHPQLMENTMDRLIDELLHLEIAHERIRKSNYAPSLHDGLTMENCLKGHSKLGIDYGEAPPRVDHEKPHFEYIPFEVRIRDRIPFPQPPGKFCDRPKPKMWPFVDLVYTIEYLKTFDFFHKLDEFDKRALTKHITLVTVYITNSFYSYEHKSDCTVHPDGCSPHAGKILDWKEAEYERALHYETIQRIKKLQMDKKEYVLLKAVMACNPALEDLSTGAREIMQEQRDRYAKSLMSYVMARRGFLEGPSAYSEMMSHVDWLTRLVRKHRDIHVLLCALGLANRKFPPLMDEIFGA</sequence>
<comment type="similarity">
    <text evidence="2 11">Belongs to the nuclear hormone receptor family.</text>
</comment>
<feature type="non-terminal residue" evidence="15">
    <location>
        <position position="1"/>
    </location>
</feature>
<evidence type="ECO:0000256" key="10">
    <source>
        <dbReference type="ARBA" id="ARBA00023242"/>
    </source>
</evidence>
<accession>A0AAV5WNP7</accession>